<dbReference type="RefSeq" id="WP_145850838.1">
    <property type="nucleotide sequence ID" value="NZ_RPFW01000001.1"/>
</dbReference>
<evidence type="ECO:0000259" key="1">
    <source>
        <dbReference type="Pfam" id="PF00326"/>
    </source>
</evidence>
<name>A0A6P2C3X0_9ACTN</name>
<dbReference type="SUPFAM" id="SSF53474">
    <property type="entry name" value="alpha/beta-Hydrolases"/>
    <property type="match status" value="1"/>
</dbReference>
<sequence length="683" mass="71750">MTSIAAYGTWESPISAADVARGAVAVSYPSIAGGEVWWMERRPSEGGRSTIVACASPGAAPRELLPAPWNARTRVHEYGGKSYLPVPSLSLAGGFDLVFANFADQRLYAAGGAVDAGISPVPLTPSDLGFRFADMVLSPDGEEIWCVREISLPAPPAGEALPDGFHLGGGMAVRRDIVAVPLDGSAATDPAAIRVLVSGAQFFAFPTPSPDGTRLAWISWNHPNMPWDGTELRVCAVTGDTVQVADATLVMGGAAESVLAPVWRDDAALYAISDASGWWNLYEVPAEGGSPRALHPLAEEFAGPMWQLGGRPFDVLGDGRLVVLHGLGEHRLGLLDPDSGALTDLDLPGYRNADAEIAVAGTTIAAIAGGPRTPWSVLRITADDGFEVMKSQPIAAPDPAYLPDARPVRLPAGPNGEVVHALVYAPSHPLLTGPAGELPPYIVHVHGGPTSNSVPVVSMEKAYFTSRGIGVIDINYGGSTGYGREYRNRLRGQWGIVDVADAYTAALGLASAGEADRDRLGIRGGSAGGWTALAAVTSGPYLTGTKEAVFAAVTSYYGVADLRPFATDTHDFESRYMDGLIGPLPEADQLYVERAPVGHVNELTCPILLLQGLDDPVVPPAQSEAMAADLAAHGIRHAYIAFEAESHGFRKTETLIESLEAELAFYGEIFGFTPPGVPPVELS</sequence>
<dbReference type="PANTHER" id="PTHR43056">
    <property type="entry name" value="PEPTIDASE S9 PROLYL OLIGOPEPTIDASE"/>
    <property type="match status" value="1"/>
</dbReference>
<dbReference type="GO" id="GO:0008236">
    <property type="term" value="F:serine-type peptidase activity"/>
    <property type="evidence" value="ECO:0007669"/>
    <property type="project" value="InterPro"/>
</dbReference>
<feature type="domain" description="Peptidase S9 prolyl oligopeptidase catalytic" evidence="1">
    <location>
        <begin position="457"/>
        <end position="671"/>
    </location>
</feature>
<dbReference type="Proteomes" id="UP000460272">
    <property type="component" value="Unassembled WGS sequence"/>
</dbReference>
<dbReference type="PANTHER" id="PTHR43056:SF5">
    <property type="entry name" value="PEPTIDASE S9 PROLYL OLIGOPEPTIDASE CATALYTIC DOMAIN-CONTAINING PROTEIN"/>
    <property type="match status" value="1"/>
</dbReference>
<organism evidence="2 3">
    <name type="scientific">Trebonia kvetii</name>
    <dbReference type="NCBI Taxonomy" id="2480626"/>
    <lineage>
        <taxon>Bacteria</taxon>
        <taxon>Bacillati</taxon>
        <taxon>Actinomycetota</taxon>
        <taxon>Actinomycetes</taxon>
        <taxon>Streptosporangiales</taxon>
        <taxon>Treboniaceae</taxon>
        <taxon>Trebonia</taxon>
    </lineage>
</organism>
<dbReference type="OrthoDB" id="128799at2"/>
<dbReference type="Gene3D" id="3.40.50.1820">
    <property type="entry name" value="alpha/beta hydrolase"/>
    <property type="match status" value="1"/>
</dbReference>
<gene>
    <name evidence="2" type="ORF">EAS64_01095</name>
</gene>
<dbReference type="Pfam" id="PF00326">
    <property type="entry name" value="Peptidase_S9"/>
    <property type="match status" value="1"/>
</dbReference>
<dbReference type="EMBL" id="RPFW01000001">
    <property type="protein sequence ID" value="TVZ06084.1"/>
    <property type="molecule type" value="Genomic_DNA"/>
</dbReference>
<dbReference type="AlphaFoldDB" id="A0A6P2C3X0"/>
<dbReference type="GO" id="GO:0006508">
    <property type="term" value="P:proteolysis"/>
    <property type="evidence" value="ECO:0007669"/>
    <property type="project" value="InterPro"/>
</dbReference>
<dbReference type="InterPro" id="IPR029058">
    <property type="entry name" value="AB_hydrolase_fold"/>
</dbReference>
<proteinExistence type="predicted"/>
<dbReference type="InterPro" id="IPR011042">
    <property type="entry name" value="6-blade_b-propeller_TolB-like"/>
</dbReference>
<evidence type="ECO:0000313" key="2">
    <source>
        <dbReference type="EMBL" id="TVZ06084.1"/>
    </source>
</evidence>
<dbReference type="InterPro" id="IPR001375">
    <property type="entry name" value="Peptidase_S9_cat"/>
</dbReference>
<protein>
    <submittedName>
        <fullName evidence="2">S9 family peptidase</fullName>
    </submittedName>
</protein>
<reference evidence="2 3" key="1">
    <citation type="submission" date="2018-11" db="EMBL/GenBank/DDBJ databases">
        <title>Trebonia kvetii gen.nov., sp.nov., a novel acidophilic actinobacterium, and proposal of the new actinobacterial family Treboniaceae fam. nov.</title>
        <authorList>
            <person name="Rapoport D."/>
            <person name="Sagova-Mareckova M."/>
            <person name="Sedlacek I."/>
            <person name="Provaznik J."/>
            <person name="Kralova S."/>
            <person name="Pavlinic D."/>
            <person name="Benes V."/>
            <person name="Kopecky J."/>
        </authorList>
    </citation>
    <scope>NUCLEOTIDE SEQUENCE [LARGE SCALE GENOMIC DNA]</scope>
    <source>
        <strain evidence="2 3">15Tr583</strain>
    </source>
</reference>
<evidence type="ECO:0000313" key="3">
    <source>
        <dbReference type="Proteomes" id="UP000460272"/>
    </source>
</evidence>
<comment type="caution">
    <text evidence="2">The sequence shown here is derived from an EMBL/GenBank/DDBJ whole genome shotgun (WGS) entry which is preliminary data.</text>
</comment>
<dbReference type="SUPFAM" id="SSF82171">
    <property type="entry name" value="DPP6 N-terminal domain-like"/>
    <property type="match status" value="1"/>
</dbReference>
<dbReference type="InterPro" id="IPR050585">
    <property type="entry name" value="Xaa-Pro_dipeptidyl-ppase/CocE"/>
</dbReference>
<dbReference type="Gene3D" id="2.120.10.30">
    <property type="entry name" value="TolB, C-terminal domain"/>
    <property type="match status" value="1"/>
</dbReference>
<accession>A0A6P2C3X0</accession>
<keyword evidence="3" id="KW-1185">Reference proteome</keyword>